<dbReference type="EMBL" id="MN740034">
    <property type="protein sequence ID" value="QHT85153.1"/>
    <property type="molecule type" value="Genomic_DNA"/>
</dbReference>
<keyword evidence="2" id="KW-1133">Transmembrane helix</keyword>
<feature type="transmembrane region" description="Helical" evidence="2">
    <location>
        <begin position="35"/>
        <end position="53"/>
    </location>
</feature>
<evidence type="ECO:0000256" key="1">
    <source>
        <dbReference type="SAM" id="MobiDB-lite"/>
    </source>
</evidence>
<organism evidence="3">
    <name type="scientific">viral metagenome</name>
    <dbReference type="NCBI Taxonomy" id="1070528"/>
    <lineage>
        <taxon>unclassified sequences</taxon>
        <taxon>metagenomes</taxon>
        <taxon>organismal metagenomes</taxon>
    </lineage>
</organism>
<feature type="transmembrane region" description="Helical" evidence="2">
    <location>
        <begin position="65"/>
        <end position="86"/>
    </location>
</feature>
<feature type="region of interest" description="Disordered" evidence="1">
    <location>
        <begin position="144"/>
        <end position="175"/>
    </location>
</feature>
<feature type="compositionally biased region" description="Low complexity" evidence="1">
    <location>
        <begin position="197"/>
        <end position="206"/>
    </location>
</feature>
<dbReference type="AlphaFoldDB" id="A0A6C0HZ71"/>
<keyword evidence="2" id="KW-0812">Transmembrane</keyword>
<sequence length="247" mass="26956">MESLDETAKNISSNMGFFKHVFNFDDDSKSDMLNIIQYAILALVPIVVLNKLMQKYVPEAEEEKGSVELLAEVIIQLVIMFIGILITHRIITYVPTYSGAKYPDFSVIYIILAVMMITLSLQTKLGEKVSILYDRVVELWEGKPEKNDKKKKKGSSGSGYVKVSQPISQGQNQGQDAQMASLYSAGTTSINSLPMDSSSSSGQQQSPDYNAMYQNTPTPMPGAATPGLDGMIMAANEVLGGGFGSSW</sequence>
<feature type="region of interest" description="Disordered" evidence="1">
    <location>
        <begin position="193"/>
        <end position="222"/>
    </location>
</feature>
<evidence type="ECO:0000313" key="3">
    <source>
        <dbReference type="EMBL" id="QHT85153.1"/>
    </source>
</evidence>
<evidence type="ECO:0000256" key="2">
    <source>
        <dbReference type="SAM" id="Phobius"/>
    </source>
</evidence>
<protein>
    <submittedName>
        <fullName evidence="3">Uncharacterized protein</fullName>
    </submittedName>
</protein>
<feature type="transmembrane region" description="Helical" evidence="2">
    <location>
        <begin position="106"/>
        <end position="125"/>
    </location>
</feature>
<accession>A0A6C0HZ71</accession>
<keyword evidence="2" id="KW-0472">Membrane</keyword>
<feature type="compositionally biased region" description="Polar residues" evidence="1">
    <location>
        <begin position="165"/>
        <end position="175"/>
    </location>
</feature>
<reference evidence="3" key="1">
    <citation type="journal article" date="2020" name="Nature">
        <title>Giant virus diversity and host interactions through global metagenomics.</title>
        <authorList>
            <person name="Schulz F."/>
            <person name="Roux S."/>
            <person name="Paez-Espino D."/>
            <person name="Jungbluth S."/>
            <person name="Walsh D.A."/>
            <person name="Denef V.J."/>
            <person name="McMahon K.D."/>
            <person name="Konstantinidis K.T."/>
            <person name="Eloe-Fadrosh E.A."/>
            <person name="Kyrpides N.C."/>
            <person name="Woyke T."/>
        </authorList>
    </citation>
    <scope>NUCLEOTIDE SEQUENCE</scope>
    <source>
        <strain evidence="3">GVMAG-M-3300023184-178</strain>
    </source>
</reference>
<name>A0A6C0HZ71_9ZZZZ</name>
<proteinExistence type="predicted"/>